<reference evidence="1 2" key="1">
    <citation type="submission" date="2019-08" db="EMBL/GenBank/DDBJ databases">
        <title>Genome of Psychroserpens burtonensis ACAM 167.</title>
        <authorList>
            <person name="Bowman J.P."/>
        </authorList>
    </citation>
    <scope>NUCLEOTIDE SEQUENCE [LARGE SCALE GENOMIC DNA]</scope>
    <source>
        <strain evidence="1 2">ACAM 167</strain>
    </source>
</reference>
<accession>A0A5C7B5B8</accession>
<organism evidence="1 2">
    <name type="scientific">Psychroserpens burtonensis</name>
    <dbReference type="NCBI Taxonomy" id="49278"/>
    <lineage>
        <taxon>Bacteria</taxon>
        <taxon>Pseudomonadati</taxon>
        <taxon>Bacteroidota</taxon>
        <taxon>Flavobacteriia</taxon>
        <taxon>Flavobacteriales</taxon>
        <taxon>Flavobacteriaceae</taxon>
        <taxon>Psychroserpens</taxon>
    </lineage>
</organism>
<dbReference type="AlphaFoldDB" id="A0A5C7B5B8"/>
<protein>
    <submittedName>
        <fullName evidence="1">Uncharacterized protein</fullName>
    </submittedName>
</protein>
<sequence>MVFQLLLSTFMLAKLVPNVYRAFTYSYDWQIQKDDILNAKFVKKPNIYYLQPDGYVDFDYIKKGYYKYNNDNFKSFLDYNKFVTYSNFRSTLSSNTSLFSMAHHYYNHKNSFQEFTGAREIIIDKNPVLDIFNSNGYNTNLILDNAYLVVNRPRLGYDYCNIDYGEVPFLSRGNSFKTDNKSDLLNSIDINKSFNNFYFVRYPIPGHIHSNKSSSNGEIKERAQYLKD</sequence>
<proteinExistence type="predicted"/>
<dbReference type="EMBL" id="VOSB01000028">
    <property type="protein sequence ID" value="TXE15590.1"/>
    <property type="molecule type" value="Genomic_DNA"/>
</dbReference>
<comment type="caution">
    <text evidence="1">The sequence shown here is derived from an EMBL/GenBank/DDBJ whole genome shotgun (WGS) entry which is preliminary data.</text>
</comment>
<dbReference type="STRING" id="1123037.GCA_000425305_00995"/>
<evidence type="ECO:0000313" key="2">
    <source>
        <dbReference type="Proteomes" id="UP000321938"/>
    </source>
</evidence>
<keyword evidence="2" id="KW-1185">Reference proteome</keyword>
<dbReference type="OrthoDB" id="1398489at2"/>
<evidence type="ECO:0000313" key="1">
    <source>
        <dbReference type="EMBL" id="TXE15590.1"/>
    </source>
</evidence>
<dbReference type="RefSeq" id="WP_147232052.1">
    <property type="nucleotide sequence ID" value="NZ_VOSB01000028.1"/>
</dbReference>
<name>A0A5C7B5B8_9FLAO</name>
<dbReference type="Proteomes" id="UP000321938">
    <property type="component" value="Unassembled WGS sequence"/>
</dbReference>
<gene>
    <name evidence="1" type="ORF">ES692_15950</name>
</gene>